<dbReference type="Gene3D" id="1.20.120.710">
    <property type="entry name" value="Haloacid dehalogenase hydrolase-like domain"/>
    <property type="match status" value="1"/>
</dbReference>
<sequence>MIGVRAVCFDLDGTLLRDDHVDEVVRQAASEEAVVRRLAPGFVDEAVSALHAYWFGVGESPALSTIPTDALPLDVWEAVLRRHGVEDREAAEAVHARQIALESAAAVLYDESLDVLASVRRAGLRTAVITNGPSALQRGKLATVGLDGFDAVVVSGEVGHRKPEREIFELALGVLGVGSDEAIHVGDNQTADVGGAVGAGLTAVWINRRGAAVASDPHHTIADLRGLLALL</sequence>
<dbReference type="EMBL" id="JBHTII010000001">
    <property type="protein sequence ID" value="MFD0791173.1"/>
    <property type="molecule type" value="Genomic_DNA"/>
</dbReference>
<dbReference type="Pfam" id="PF00702">
    <property type="entry name" value="Hydrolase"/>
    <property type="match status" value="1"/>
</dbReference>
<comment type="caution">
    <text evidence="4">The sequence shown here is derived from an EMBL/GenBank/DDBJ whole genome shotgun (WGS) entry which is preliminary data.</text>
</comment>
<evidence type="ECO:0000313" key="4">
    <source>
        <dbReference type="EMBL" id="MFD0791173.1"/>
    </source>
</evidence>
<dbReference type="PANTHER" id="PTHR46470:SF3">
    <property type="entry name" value="N-ACYLNEURAMINATE-9-PHOSPHATASE"/>
    <property type="match status" value="1"/>
</dbReference>
<reference evidence="5" key="1">
    <citation type="journal article" date="2019" name="Int. J. Syst. Evol. Microbiol.">
        <title>The Global Catalogue of Microorganisms (GCM) 10K type strain sequencing project: providing services to taxonomists for standard genome sequencing and annotation.</title>
        <authorList>
            <consortium name="The Broad Institute Genomics Platform"/>
            <consortium name="The Broad Institute Genome Sequencing Center for Infectious Disease"/>
            <person name="Wu L."/>
            <person name="Ma J."/>
        </authorList>
    </citation>
    <scope>NUCLEOTIDE SEQUENCE [LARGE SCALE GENOMIC DNA]</scope>
    <source>
        <strain evidence="5">CCUG 54523</strain>
    </source>
</reference>
<dbReference type="InterPro" id="IPR023214">
    <property type="entry name" value="HAD_sf"/>
</dbReference>
<gene>
    <name evidence="4" type="ORF">ACFQ0P_12250</name>
</gene>
<comment type="cofactor">
    <cofactor evidence="1">
        <name>Mg(2+)</name>
        <dbReference type="ChEBI" id="CHEBI:18420"/>
    </cofactor>
</comment>
<dbReference type="SFLD" id="SFLDS00003">
    <property type="entry name" value="Haloacid_Dehalogenase"/>
    <property type="match status" value="1"/>
</dbReference>
<evidence type="ECO:0000256" key="2">
    <source>
        <dbReference type="ARBA" id="ARBA00022801"/>
    </source>
</evidence>
<evidence type="ECO:0000256" key="3">
    <source>
        <dbReference type="ARBA" id="ARBA00022842"/>
    </source>
</evidence>
<dbReference type="Gene3D" id="3.40.50.1000">
    <property type="entry name" value="HAD superfamily/HAD-like"/>
    <property type="match status" value="1"/>
</dbReference>
<dbReference type="InterPro" id="IPR006439">
    <property type="entry name" value="HAD-SF_hydro_IA"/>
</dbReference>
<dbReference type="GO" id="GO:0016787">
    <property type="term" value="F:hydrolase activity"/>
    <property type="evidence" value="ECO:0007669"/>
    <property type="project" value="UniProtKB-KW"/>
</dbReference>
<dbReference type="SUPFAM" id="SSF56784">
    <property type="entry name" value="HAD-like"/>
    <property type="match status" value="1"/>
</dbReference>
<name>A0ABW3AKF7_9MICO</name>
<dbReference type="PANTHER" id="PTHR46470">
    <property type="entry name" value="N-ACYLNEURAMINATE-9-PHOSPHATASE"/>
    <property type="match status" value="1"/>
</dbReference>
<keyword evidence="5" id="KW-1185">Reference proteome</keyword>
<accession>A0ABW3AKF7</accession>
<dbReference type="PRINTS" id="PR00413">
    <property type="entry name" value="HADHALOGNASE"/>
</dbReference>
<dbReference type="EC" id="3.1.3.-" evidence="4"/>
<dbReference type="SFLD" id="SFLDG01129">
    <property type="entry name" value="C1.5:_HAD__Beta-PGM__Phosphata"/>
    <property type="match status" value="1"/>
</dbReference>
<dbReference type="InterPro" id="IPR051400">
    <property type="entry name" value="HAD-like_hydrolase"/>
</dbReference>
<dbReference type="InterPro" id="IPR036412">
    <property type="entry name" value="HAD-like_sf"/>
</dbReference>
<protein>
    <submittedName>
        <fullName evidence="4">HAD family hydrolase</fullName>
        <ecNumber evidence="4">3.1.3.-</ecNumber>
    </submittedName>
</protein>
<keyword evidence="3" id="KW-0460">Magnesium</keyword>
<evidence type="ECO:0000313" key="5">
    <source>
        <dbReference type="Proteomes" id="UP001597055"/>
    </source>
</evidence>
<dbReference type="RefSeq" id="WP_204978962.1">
    <property type="nucleotide sequence ID" value="NZ_JBHTII010000001.1"/>
</dbReference>
<evidence type="ECO:0000256" key="1">
    <source>
        <dbReference type="ARBA" id="ARBA00001946"/>
    </source>
</evidence>
<organism evidence="4 5">
    <name type="scientific">Microbacterium insulae</name>
    <dbReference type="NCBI Taxonomy" id="483014"/>
    <lineage>
        <taxon>Bacteria</taxon>
        <taxon>Bacillati</taxon>
        <taxon>Actinomycetota</taxon>
        <taxon>Actinomycetes</taxon>
        <taxon>Micrococcales</taxon>
        <taxon>Microbacteriaceae</taxon>
        <taxon>Microbacterium</taxon>
    </lineage>
</organism>
<proteinExistence type="predicted"/>
<keyword evidence="2 4" id="KW-0378">Hydrolase</keyword>
<dbReference type="Proteomes" id="UP001597055">
    <property type="component" value="Unassembled WGS sequence"/>
</dbReference>
<dbReference type="NCBIfam" id="TIGR01549">
    <property type="entry name" value="HAD-SF-IA-v1"/>
    <property type="match status" value="1"/>
</dbReference>